<gene>
    <name evidence="2" type="ORF">KI387_005569</name>
</gene>
<feature type="non-terminal residue" evidence="2">
    <location>
        <position position="1"/>
    </location>
</feature>
<protein>
    <submittedName>
        <fullName evidence="2">Uncharacterized protein</fullName>
    </submittedName>
</protein>
<evidence type="ECO:0000313" key="3">
    <source>
        <dbReference type="Proteomes" id="UP000824469"/>
    </source>
</evidence>
<feature type="non-terminal residue" evidence="2">
    <location>
        <position position="183"/>
    </location>
</feature>
<evidence type="ECO:0000256" key="1">
    <source>
        <dbReference type="SAM" id="MobiDB-lite"/>
    </source>
</evidence>
<feature type="compositionally biased region" description="Basic and acidic residues" evidence="1">
    <location>
        <begin position="8"/>
        <end position="23"/>
    </location>
</feature>
<keyword evidence="3" id="KW-1185">Reference proteome</keyword>
<feature type="compositionally biased region" description="Basic residues" evidence="1">
    <location>
        <begin position="64"/>
        <end position="74"/>
    </location>
</feature>
<dbReference type="Proteomes" id="UP000824469">
    <property type="component" value="Unassembled WGS sequence"/>
</dbReference>
<sequence length="183" mass="20054">GKTGGKNMARDMPEGPRNPHTEHGANGVGLQSGKSEAEIRIGKTGRRSMAREHVAGVEEPDTGRKRKIRGRRHVGGSLKPDRRKYVAGLQNPTPGKEHVAGSPKPDAKANRIFGSGFQVGNARGKSMSSTPPDPMRMRVHLPPRHKRKLGITWEAGFGKTQASNTCRGFFQTRFEVQSAIMRR</sequence>
<dbReference type="AlphaFoldDB" id="A0AA38GML5"/>
<dbReference type="EMBL" id="JAHRHJ020000002">
    <property type="protein sequence ID" value="KAH9325391.1"/>
    <property type="molecule type" value="Genomic_DNA"/>
</dbReference>
<feature type="region of interest" description="Disordered" evidence="1">
    <location>
        <begin position="1"/>
        <end position="81"/>
    </location>
</feature>
<accession>A0AA38GML5</accession>
<organism evidence="2 3">
    <name type="scientific">Taxus chinensis</name>
    <name type="common">Chinese yew</name>
    <name type="synonym">Taxus wallichiana var. chinensis</name>
    <dbReference type="NCBI Taxonomy" id="29808"/>
    <lineage>
        <taxon>Eukaryota</taxon>
        <taxon>Viridiplantae</taxon>
        <taxon>Streptophyta</taxon>
        <taxon>Embryophyta</taxon>
        <taxon>Tracheophyta</taxon>
        <taxon>Spermatophyta</taxon>
        <taxon>Pinopsida</taxon>
        <taxon>Pinidae</taxon>
        <taxon>Conifers II</taxon>
        <taxon>Cupressales</taxon>
        <taxon>Taxaceae</taxon>
        <taxon>Taxus</taxon>
    </lineage>
</organism>
<proteinExistence type="predicted"/>
<reference evidence="2 3" key="1">
    <citation type="journal article" date="2021" name="Nat. Plants">
        <title>The Taxus genome provides insights into paclitaxel biosynthesis.</title>
        <authorList>
            <person name="Xiong X."/>
            <person name="Gou J."/>
            <person name="Liao Q."/>
            <person name="Li Y."/>
            <person name="Zhou Q."/>
            <person name="Bi G."/>
            <person name="Li C."/>
            <person name="Du R."/>
            <person name="Wang X."/>
            <person name="Sun T."/>
            <person name="Guo L."/>
            <person name="Liang H."/>
            <person name="Lu P."/>
            <person name="Wu Y."/>
            <person name="Zhang Z."/>
            <person name="Ro D.K."/>
            <person name="Shang Y."/>
            <person name="Huang S."/>
            <person name="Yan J."/>
        </authorList>
    </citation>
    <scope>NUCLEOTIDE SEQUENCE [LARGE SCALE GENOMIC DNA]</scope>
    <source>
        <strain evidence="2">Ta-2019</strain>
    </source>
</reference>
<name>A0AA38GML5_TAXCH</name>
<feature type="region of interest" description="Disordered" evidence="1">
    <location>
        <begin position="118"/>
        <end position="139"/>
    </location>
</feature>
<comment type="caution">
    <text evidence="2">The sequence shown here is derived from an EMBL/GenBank/DDBJ whole genome shotgun (WGS) entry which is preliminary data.</text>
</comment>
<evidence type="ECO:0000313" key="2">
    <source>
        <dbReference type="EMBL" id="KAH9325391.1"/>
    </source>
</evidence>